<reference evidence="7 8" key="2">
    <citation type="submission" date="2015-10" db="EMBL/GenBank/DDBJ databases">
        <title>Draft Genome Sequence of Prosthecomicrobium hirschii ATCC 27832.</title>
        <authorList>
            <person name="Daniel J."/>
            <person name="Givan S.A."/>
            <person name="Brun Y.V."/>
            <person name="Brown P.J."/>
        </authorList>
    </citation>
    <scope>NUCLEOTIDE SEQUENCE [LARGE SCALE GENOMIC DNA]</scope>
    <source>
        <strain evidence="7 8">16</strain>
    </source>
</reference>
<dbReference type="GO" id="GO:0005886">
    <property type="term" value="C:plasma membrane"/>
    <property type="evidence" value="ECO:0007669"/>
    <property type="project" value="UniProtKB-SubCell"/>
</dbReference>
<feature type="transmembrane region" description="Helical" evidence="6">
    <location>
        <begin position="146"/>
        <end position="170"/>
    </location>
</feature>
<dbReference type="PANTHER" id="PTHR30086:SF20">
    <property type="entry name" value="ARGININE EXPORTER PROTEIN ARGO-RELATED"/>
    <property type="match status" value="1"/>
</dbReference>
<evidence type="ECO:0000256" key="5">
    <source>
        <dbReference type="ARBA" id="ARBA00023136"/>
    </source>
</evidence>
<feature type="transmembrane region" description="Helical" evidence="6">
    <location>
        <begin position="112"/>
        <end position="134"/>
    </location>
</feature>
<dbReference type="InterPro" id="IPR001123">
    <property type="entry name" value="LeuE-type"/>
</dbReference>
<keyword evidence="3 6" id="KW-0812">Transmembrane</keyword>
<dbReference type="Proteomes" id="UP000048984">
    <property type="component" value="Unassembled WGS sequence"/>
</dbReference>
<reference evidence="7 8" key="1">
    <citation type="submission" date="2015-09" db="EMBL/GenBank/DDBJ databases">
        <authorList>
            <consortium name="Swine Surveillance"/>
        </authorList>
    </citation>
    <scope>NUCLEOTIDE SEQUENCE [LARGE SCALE GENOMIC DNA]</scope>
    <source>
        <strain evidence="7 8">16</strain>
    </source>
</reference>
<dbReference type="EMBL" id="LJYW01000001">
    <property type="protein sequence ID" value="KPL55113.1"/>
    <property type="molecule type" value="Genomic_DNA"/>
</dbReference>
<accession>A0A0N8GFS2</accession>
<feature type="transmembrane region" description="Helical" evidence="6">
    <location>
        <begin position="6"/>
        <end position="30"/>
    </location>
</feature>
<protein>
    <recommendedName>
        <fullName evidence="9">Lysine transporter LysE</fullName>
    </recommendedName>
</protein>
<evidence type="ECO:0000256" key="4">
    <source>
        <dbReference type="ARBA" id="ARBA00022989"/>
    </source>
</evidence>
<feature type="transmembrane region" description="Helical" evidence="6">
    <location>
        <begin position="42"/>
        <end position="64"/>
    </location>
</feature>
<evidence type="ECO:0000313" key="8">
    <source>
        <dbReference type="Proteomes" id="UP000048984"/>
    </source>
</evidence>
<proteinExistence type="predicted"/>
<dbReference type="STRING" id="665126.ABB55_25170"/>
<evidence type="ECO:0000256" key="1">
    <source>
        <dbReference type="ARBA" id="ARBA00004651"/>
    </source>
</evidence>
<evidence type="ECO:0000256" key="2">
    <source>
        <dbReference type="ARBA" id="ARBA00022475"/>
    </source>
</evidence>
<evidence type="ECO:0000256" key="3">
    <source>
        <dbReference type="ARBA" id="ARBA00022692"/>
    </source>
</evidence>
<sequence>MDPLLAAQAIAAGIVYVVTPGPATLAVLGLTAAHGRGRAVRFLVGHAVGDVTWAVLALAALVGASRIGPGLFQALGVACGLYLIVLGWRALTTKSDAEAPPVGADAPLRTGILFGLTNPKAYPFSLAMFGALAVQSQAGTMTFGHAAALLAAVSAGFVIGSAISIGWTGLPPVRRLFARFRVWIVRLTGVIFIAFGAKALADASGFVRAR</sequence>
<keyword evidence="2" id="KW-1003">Cell membrane</keyword>
<feature type="transmembrane region" description="Helical" evidence="6">
    <location>
        <begin position="182"/>
        <end position="201"/>
    </location>
</feature>
<comment type="caution">
    <text evidence="7">The sequence shown here is derived from an EMBL/GenBank/DDBJ whole genome shotgun (WGS) entry which is preliminary data.</text>
</comment>
<dbReference type="RefSeq" id="WP_054361280.1">
    <property type="nucleotide sequence ID" value="NZ_JAPCYQ010000001.1"/>
</dbReference>
<evidence type="ECO:0000256" key="6">
    <source>
        <dbReference type="SAM" id="Phobius"/>
    </source>
</evidence>
<evidence type="ECO:0008006" key="9">
    <source>
        <dbReference type="Google" id="ProtNLM"/>
    </source>
</evidence>
<evidence type="ECO:0000313" key="7">
    <source>
        <dbReference type="EMBL" id="KPL55113.1"/>
    </source>
</evidence>
<gene>
    <name evidence="7" type="ORF">ABB55_25170</name>
</gene>
<dbReference type="PANTHER" id="PTHR30086">
    <property type="entry name" value="ARGININE EXPORTER PROTEIN ARGO"/>
    <property type="match status" value="1"/>
</dbReference>
<dbReference type="GO" id="GO:0015171">
    <property type="term" value="F:amino acid transmembrane transporter activity"/>
    <property type="evidence" value="ECO:0007669"/>
    <property type="project" value="TreeGrafter"/>
</dbReference>
<name>A0A0N8GFS2_9HYPH</name>
<dbReference type="Pfam" id="PF01810">
    <property type="entry name" value="LysE"/>
    <property type="match status" value="1"/>
</dbReference>
<keyword evidence="4 6" id="KW-1133">Transmembrane helix</keyword>
<keyword evidence="8" id="KW-1185">Reference proteome</keyword>
<dbReference type="AlphaFoldDB" id="A0A0N8GFS2"/>
<comment type="subcellular location">
    <subcellularLocation>
        <location evidence="1">Cell membrane</location>
        <topology evidence="1">Multi-pass membrane protein</topology>
    </subcellularLocation>
</comment>
<organism evidence="7 8">
    <name type="scientific">Prosthecodimorpha hirschii</name>
    <dbReference type="NCBI Taxonomy" id="665126"/>
    <lineage>
        <taxon>Bacteria</taxon>
        <taxon>Pseudomonadati</taxon>
        <taxon>Pseudomonadota</taxon>
        <taxon>Alphaproteobacteria</taxon>
        <taxon>Hyphomicrobiales</taxon>
        <taxon>Ancalomicrobiaceae</taxon>
        <taxon>Prosthecodimorpha</taxon>
    </lineage>
</organism>
<keyword evidence="5 6" id="KW-0472">Membrane</keyword>
<feature type="transmembrane region" description="Helical" evidence="6">
    <location>
        <begin position="70"/>
        <end position="91"/>
    </location>
</feature>